<comment type="caution">
    <text evidence="5">The sequence shown here is derived from an EMBL/GenBank/DDBJ whole genome shotgun (WGS) entry which is preliminary data.</text>
</comment>
<dbReference type="Proteomes" id="UP000321245">
    <property type="component" value="Unassembled WGS sequence"/>
</dbReference>
<evidence type="ECO:0000259" key="3">
    <source>
        <dbReference type="Pfam" id="PF08541"/>
    </source>
</evidence>
<sequence>MENNEEIIQHFEEKQVSMQKIQDALGRHTRFVLTEDSSETTLTMGINAAKGVLKESNISIEEIDAIVFVSTTPEHRIPNDAIKIHHALGGKTNTLCYDINVNCIGAFVALDLACKYLTGTQSAQNALIICAEKLSNILDRENPVTAFCFSDSAFAFIVEKDFSASGLIDVLYHTDSTFSEAVLFPPKGYSCYHTDDLALWDTSFDGSGSVDFALNHIEEFLKRNELSIEQIDLFLFSQLSIKNINKIRDHFHLPEEKIPFCSKELGYTGASSPFLALDQYQKNTRQLEKGEYVLIWTLGAGYQAGLMLWKY</sequence>
<dbReference type="GO" id="GO:0004315">
    <property type="term" value="F:3-oxoacyl-[acyl-carrier-protein] synthase activity"/>
    <property type="evidence" value="ECO:0007669"/>
    <property type="project" value="InterPro"/>
</dbReference>
<dbReference type="AlphaFoldDB" id="A0A511NIM6"/>
<evidence type="ECO:0000256" key="2">
    <source>
        <dbReference type="ARBA" id="ARBA00023315"/>
    </source>
</evidence>
<reference evidence="5 6" key="1">
    <citation type="submission" date="2019-07" db="EMBL/GenBank/DDBJ databases">
        <title>Whole genome shotgun sequence of Empedobacter brevis NBRC 14943.</title>
        <authorList>
            <person name="Hosoyama A."/>
            <person name="Uohara A."/>
            <person name="Ohji S."/>
            <person name="Ichikawa N."/>
        </authorList>
    </citation>
    <scope>NUCLEOTIDE SEQUENCE [LARGE SCALE GENOMIC DNA]</scope>
    <source>
        <strain evidence="5 6">NBRC 14943</strain>
    </source>
</reference>
<dbReference type="GO" id="GO:0044550">
    <property type="term" value="P:secondary metabolite biosynthetic process"/>
    <property type="evidence" value="ECO:0007669"/>
    <property type="project" value="TreeGrafter"/>
</dbReference>
<accession>A0A511NIM6</accession>
<evidence type="ECO:0000259" key="4">
    <source>
        <dbReference type="Pfam" id="PF08545"/>
    </source>
</evidence>
<name>A0A511NIM6_9FLAO</name>
<gene>
    <name evidence="5" type="ORF">EB1_24140</name>
</gene>
<dbReference type="Pfam" id="PF08545">
    <property type="entry name" value="ACP_syn_III"/>
    <property type="match status" value="1"/>
</dbReference>
<dbReference type="PANTHER" id="PTHR34069:SF2">
    <property type="entry name" value="BETA-KETOACYL-[ACYL-CARRIER-PROTEIN] SYNTHASE III"/>
    <property type="match status" value="1"/>
</dbReference>
<dbReference type="PANTHER" id="PTHR34069">
    <property type="entry name" value="3-OXOACYL-[ACYL-CARRIER-PROTEIN] SYNTHASE 3"/>
    <property type="match status" value="1"/>
</dbReference>
<keyword evidence="6" id="KW-1185">Reference proteome</keyword>
<feature type="domain" description="Beta-ketoacyl-[acyl-carrier-protein] synthase III C-terminal" evidence="3">
    <location>
        <begin position="221"/>
        <end position="311"/>
    </location>
</feature>
<keyword evidence="1" id="KW-0808">Transferase</keyword>
<dbReference type="InterPro" id="IPR013751">
    <property type="entry name" value="ACP_syn_III_N"/>
</dbReference>
<dbReference type="InterPro" id="IPR016039">
    <property type="entry name" value="Thiolase-like"/>
</dbReference>
<dbReference type="STRING" id="1218108.GCA_000382425_03311"/>
<dbReference type="Pfam" id="PF08541">
    <property type="entry name" value="ACP_syn_III_C"/>
    <property type="match status" value="1"/>
</dbReference>
<dbReference type="SUPFAM" id="SSF53901">
    <property type="entry name" value="Thiolase-like"/>
    <property type="match status" value="1"/>
</dbReference>
<evidence type="ECO:0000313" key="5">
    <source>
        <dbReference type="EMBL" id="GEM52624.1"/>
    </source>
</evidence>
<organism evidence="5 6">
    <name type="scientific">Empedobacter brevis NBRC 14943 = ATCC 43319</name>
    <dbReference type="NCBI Taxonomy" id="1218108"/>
    <lineage>
        <taxon>Bacteria</taxon>
        <taxon>Pseudomonadati</taxon>
        <taxon>Bacteroidota</taxon>
        <taxon>Flavobacteriia</taxon>
        <taxon>Flavobacteriales</taxon>
        <taxon>Weeksellaceae</taxon>
        <taxon>Empedobacter</taxon>
    </lineage>
</organism>
<evidence type="ECO:0000256" key="1">
    <source>
        <dbReference type="ARBA" id="ARBA00022679"/>
    </source>
</evidence>
<feature type="domain" description="Beta-ketoacyl-[acyl-carrier-protein] synthase III N-terminal" evidence="4">
    <location>
        <begin position="97"/>
        <end position="175"/>
    </location>
</feature>
<proteinExistence type="predicted"/>
<dbReference type="Gene3D" id="3.40.47.10">
    <property type="match status" value="1"/>
</dbReference>
<protein>
    <submittedName>
        <fullName evidence="5">3-oxoacyl-ACP synthase</fullName>
    </submittedName>
</protein>
<dbReference type="GO" id="GO:0006633">
    <property type="term" value="P:fatty acid biosynthetic process"/>
    <property type="evidence" value="ECO:0007669"/>
    <property type="project" value="InterPro"/>
</dbReference>
<dbReference type="EMBL" id="BJXC01000017">
    <property type="protein sequence ID" value="GEM52624.1"/>
    <property type="molecule type" value="Genomic_DNA"/>
</dbReference>
<dbReference type="InterPro" id="IPR013747">
    <property type="entry name" value="ACP_syn_III_C"/>
</dbReference>
<keyword evidence="2" id="KW-0012">Acyltransferase</keyword>
<evidence type="ECO:0000313" key="6">
    <source>
        <dbReference type="Proteomes" id="UP000321245"/>
    </source>
</evidence>